<organism evidence="6 7">
    <name type="scientific">Apiospora kogelbergensis</name>
    <dbReference type="NCBI Taxonomy" id="1337665"/>
    <lineage>
        <taxon>Eukaryota</taxon>
        <taxon>Fungi</taxon>
        <taxon>Dikarya</taxon>
        <taxon>Ascomycota</taxon>
        <taxon>Pezizomycotina</taxon>
        <taxon>Sordariomycetes</taxon>
        <taxon>Xylariomycetidae</taxon>
        <taxon>Amphisphaeriales</taxon>
        <taxon>Apiosporaceae</taxon>
        <taxon>Apiospora</taxon>
    </lineage>
</organism>
<keyword evidence="2" id="KW-0597">Phosphoprotein</keyword>
<dbReference type="InterPro" id="IPR020845">
    <property type="entry name" value="AMP-binding_CS"/>
</dbReference>
<dbReference type="AlphaFoldDB" id="A0AAW0QUM4"/>
<evidence type="ECO:0000256" key="3">
    <source>
        <dbReference type="SAM" id="MobiDB-lite"/>
    </source>
</evidence>
<keyword evidence="1" id="KW-0596">Phosphopantetheine</keyword>
<gene>
    <name evidence="6" type="ORF">PG999_007758</name>
</gene>
<dbReference type="InterPro" id="IPR000873">
    <property type="entry name" value="AMP-dep_synth/lig_dom"/>
</dbReference>
<dbReference type="InterPro" id="IPR013120">
    <property type="entry name" value="FAR_NAD-bd"/>
</dbReference>
<evidence type="ECO:0000313" key="7">
    <source>
        <dbReference type="Proteomes" id="UP001392437"/>
    </source>
</evidence>
<dbReference type="Gene3D" id="3.40.50.12780">
    <property type="entry name" value="N-terminal domain of ligase-like"/>
    <property type="match status" value="1"/>
</dbReference>
<reference evidence="6 7" key="1">
    <citation type="submission" date="2023-01" db="EMBL/GenBank/DDBJ databases">
        <title>Analysis of 21 Apiospora genomes using comparative genomics revels a genus with tremendous synthesis potential of carbohydrate active enzymes and secondary metabolites.</title>
        <authorList>
            <person name="Sorensen T."/>
        </authorList>
    </citation>
    <scope>NUCLEOTIDE SEQUENCE [LARGE SCALE GENOMIC DNA]</scope>
    <source>
        <strain evidence="6 7">CBS 117206</strain>
    </source>
</reference>
<evidence type="ECO:0000256" key="1">
    <source>
        <dbReference type="ARBA" id="ARBA00022450"/>
    </source>
</evidence>
<name>A0AAW0QUM4_9PEZI</name>
<evidence type="ECO:0000259" key="5">
    <source>
        <dbReference type="Pfam" id="PF07993"/>
    </source>
</evidence>
<feature type="domain" description="Thioester reductase (TE)" evidence="5">
    <location>
        <begin position="691"/>
        <end position="931"/>
    </location>
</feature>
<evidence type="ECO:0000256" key="2">
    <source>
        <dbReference type="ARBA" id="ARBA00022553"/>
    </source>
</evidence>
<evidence type="ECO:0000313" key="6">
    <source>
        <dbReference type="EMBL" id="KAK8109621.1"/>
    </source>
</evidence>
<dbReference type="SUPFAM" id="SSF51735">
    <property type="entry name" value="NAD(P)-binding Rossmann-fold domains"/>
    <property type="match status" value="1"/>
</dbReference>
<dbReference type="InterPro" id="IPR051414">
    <property type="entry name" value="Adenylate-forming_Reductase"/>
</dbReference>
<dbReference type="PANTHER" id="PTHR43439">
    <property type="entry name" value="PHENYLACETATE-COENZYME A LIGASE"/>
    <property type="match status" value="1"/>
</dbReference>
<dbReference type="EMBL" id="JAQQWP010000007">
    <property type="protein sequence ID" value="KAK8109621.1"/>
    <property type="molecule type" value="Genomic_DNA"/>
</dbReference>
<dbReference type="Pfam" id="PF00501">
    <property type="entry name" value="AMP-binding"/>
    <property type="match status" value="1"/>
</dbReference>
<dbReference type="PANTHER" id="PTHR43439:SF2">
    <property type="entry name" value="ENZYME, PUTATIVE (JCVI)-RELATED"/>
    <property type="match status" value="1"/>
</dbReference>
<dbReference type="InterPro" id="IPR036291">
    <property type="entry name" value="NAD(P)-bd_dom_sf"/>
</dbReference>
<feature type="domain" description="AMP-dependent synthetase/ligase" evidence="4">
    <location>
        <begin position="36"/>
        <end position="340"/>
    </location>
</feature>
<dbReference type="Pfam" id="PF23562">
    <property type="entry name" value="AMP-binding_C_3"/>
    <property type="match status" value="1"/>
</dbReference>
<dbReference type="PROSITE" id="PS00012">
    <property type="entry name" value="PHOSPHOPANTETHEINE"/>
    <property type="match status" value="1"/>
</dbReference>
<dbReference type="InterPro" id="IPR042099">
    <property type="entry name" value="ANL_N_sf"/>
</dbReference>
<accession>A0AAW0QUM4</accession>
<dbReference type="Proteomes" id="UP001392437">
    <property type="component" value="Unassembled WGS sequence"/>
</dbReference>
<keyword evidence="7" id="KW-1185">Reference proteome</keyword>
<feature type="region of interest" description="Disordered" evidence="3">
    <location>
        <begin position="943"/>
        <end position="967"/>
    </location>
</feature>
<dbReference type="SUPFAM" id="SSF56801">
    <property type="entry name" value="Acetyl-CoA synthetase-like"/>
    <property type="match status" value="1"/>
</dbReference>
<feature type="compositionally biased region" description="Polar residues" evidence="3">
    <location>
        <begin position="943"/>
        <end position="963"/>
    </location>
</feature>
<comment type="caution">
    <text evidence="6">The sequence shown here is derived from an EMBL/GenBank/DDBJ whole genome shotgun (WGS) entry which is preliminary data.</text>
</comment>
<proteinExistence type="predicted"/>
<dbReference type="InterPro" id="IPR006162">
    <property type="entry name" value="Ppantetheine_attach_site"/>
</dbReference>
<dbReference type="Gene3D" id="3.40.50.720">
    <property type="entry name" value="NAD(P)-binding Rossmann-like Domain"/>
    <property type="match status" value="1"/>
</dbReference>
<dbReference type="Pfam" id="PF07993">
    <property type="entry name" value="NAD_binding_4"/>
    <property type="match status" value="1"/>
</dbReference>
<sequence>MSAQQVYGRRLLINLVDELALSEPERIVYSIAASQDIAQGFRHVTARNFANAVNRTAWWLKSELGQGISFPSIGFIGPYCDFRYILLVLGCVKAGYKALIPSPRNTVEATVAVLERANCSIWVTPKERPKGLPDLLAAHDMRVLEIAELDALLCEKAVAPYPYTKSFQEAASDPFLVLHTSGSTGLPKPIVWKNSLLSTLDATRLLPASESSGRPPWTTILETGDTFYCAFPLHHGAGLLMNIIVRIFYNTTNTLGPVGVLPNIDFIESLLDHTDTRLWSMIPALVDEIGETPKVLAKFAKAKFIIASGGPVTHGSANKAAAVVRICNVTGTTENLFQGSLLVEPEDWIYFAFHPRAGFKFKPLDGGVYEHWAVRNDEDMPLHQGIFHTFPDDREINLKDLYERHPTKPDLWLYRGRIDDMLVMSTGEKIRPLAMEAVINTHPAISACLIVGTGHAMPALVVELAAPLPPSNAERQALVDSILQKVHDANSIAPKEAAIFREYIWFAKPEKPFARTDKNTVKRRETLILYEEEIRDWYRHIEEDGSAAVDIDLTSVDTIAQGIHRLLISVQVPGAQGLQWDDNFLLAGVDSLLAATIANSLRFILANSKDGNQDTRPSLTTRFIYNNPSILKLAVAFHNRLQDPTESLSHAKDSENQQVQELLSKYAVGLPETASNAATVAEYTGDRTVVLTGSTGSLGSYMLDSIMRRCPRVKKVYCLNRSADARERQTESSQQRGLVLDWEAHQVEFLHSDLSKPFFGLDADVYHALLAETTDIIHNQWPVNFNWDISSFEPSIAGVRHLIDFALASEHNASLSYVSTVAVAHNLPSPGAGPEVLRHVPLPVVDGYVTSKHISEMLLEQATGRTGLRASICRLGQIAGPVGVDYRQGMWPKQEWFPTIVTSSRYLGLLPAEMGPIRMVDWIPVDVAAAVVVDVAGLPNPEALSSGSTVPALSERSASNPNGKVSPPVYHVSSPTAIEWTALAPVVAKRLGDSVRMVSWGEWMEALRRSSRNVPGAKGVLQNPALKLLDFLESLSQGAEWPRLAVDRALEKTQLPDSRRTVKEFRTQASLNLRAFSQALRRSGTREDPASPSPSPLDWFSLVELYSMRFLTEERDKLMTISGIAKVLRRDLRISYLAGLWADRIATGLWWSNVGSPLQGPKITRASRWSRAAWDGPVQFPLATPEGSLKYRTDS</sequence>
<dbReference type="PROSITE" id="PS00455">
    <property type="entry name" value="AMP_BINDING"/>
    <property type="match status" value="1"/>
</dbReference>
<protein>
    <submittedName>
        <fullName evidence="6">Non-canonical non-ribosomal peptide synthetase FUB8</fullName>
    </submittedName>
</protein>
<evidence type="ECO:0000259" key="4">
    <source>
        <dbReference type="Pfam" id="PF00501"/>
    </source>
</evidence>